<evidence type="ECO:0000313" key="2">
    <source>
        <dbReference type="EMBL" id="SFD29971.1"/>
    </source>
</evidence>
<keyword evidence="3" id="KW-1185">Reference proteome</keyword>
<dbReference type="Proteomes" id="UP000199022">
    <property type="component" value="Unassembled WGS sequence"/>
</dbReference>
<dbReference type="EMBL" id="FOMD01000003">
    <property type="protein sequence ID" value="SFD29971.1"/>
    <property type="molecule type" value="Genomic_DNA"/>
</dbReference>
<evidence type="ECO:0000313" key="3">
    <source>
        <dbReference type="Proteomes" id="UP000199022"/>
    </source>
</evidence>
<reference evidence="3" key="1">
    <citation type="submission" date="2016-10" db="EMBL/GenBank/DDBJ databases">
        <authorList>
            <person name="Varghese N."/>
            <person name="Submissions S."/>
        </authorList>
    </citation>
    <scope>NUCLEOTIDE SEQUENCE [LARGE SCALE GENOMIC DNA]</scope>
    <source>
        <strain evidence="3">DSM 45962</strain>
    </source>
</reference>
<evidence type="ECO:0000256" key="1">
    <source>
        <dbReference type="SAM" id="MobiDB-lite"/>
    </source>
</evidence>
<organism evidence="2 3">
    <name type="scientific">Klenkia taihuensis</name>
    <dbReference type="NCBI Taxonomy" id="1225127"/>
    <lineage>
        <taxon>Bacteria</taxon>
        <taxon>Bacillati</taxon>
        <taxon>Actinomycetota</taxon>
        <taxon>Actinomycetes</taxon>
        <taxon>Geodermatophilales</taxon>
        <taxon>Geodermatophilaceae</taxon>
        <taxon>Klenkia</taxon>
    </lineage>
</organism>
<dbReference type="RefSeq" id="WP_131802064.1">
    <property type="nucleotide sequence ID" value="NZ_BNAC01000001.1"/>
</dbReference>
<accession>A0A1I1R6H8</accession>
<dbReference type="OrthoDB" id="5194421at2"/>
<feature type="region of interest" description="Disordered" evidence="1">
    <location>
        <begin position="1"/>
        <end position="35"/>
    </location>
</feature>
<dbReference type="AlphaFoldDB" id="A0A1I1R6H8"/>
<gene>
    <name evidence="2" type="ORF">SAMN05661030_3135</name>
</gene>
<feature type="compositionally biased region" description="Pro residues" evidence="1">
    <location>
        <begin position="1"/>
        <end position="10"/>
    </location>
</feature>
<name>A0A1I1R6H8_9ACTN</name>
<protein>
    <submittedName>
        <fullName evidence="2">Uncharacterized protein</fullName>
    </submittedName>
</protein>
<feature type="compositionally biased region" description="Low complexity" evidence="1">
    <location>
        <begin position="11"/>
        <end position="21"/>
    </location>
</feature>
<proteinExistence type="predicted"/>
<sequence>MTTTPHPAPAAPRSDPAPAAAEGVTRVAHQGGPRNGTVAEVATASLSRYLVYDGPRWIGVYVRTDPPRSLATPDGPAQVWVSVHG</sequence>